<sequence>MFRTLKRRSFKILIIKRTRLVRTILSILVVLLVNSNRQLCRLKKLLKLLEMSEANLLKSVNYLTPILTSFSFYVLRMLFFAKNWNCMRKQLID</sequence>
<protein>
    <submittedName>
        <fullName evidence="2">Uncharacterized protein</fullName>
    </submittedName>
</protein>
<evidence type="ECO:0000313" key="3">
    <source>
        <dbReference type="Proteomes" id="UP000605970"/>
    </source>
</evidence>
<evidence type="ECO:0000256" key="1">
    <source>
        <dbReference type="SAM" id="Phobius"/>
    </source>
</evidence>
<name>A0A8S9ZM73_9BILA</name>
<keyword evidence="1" id="KW-0812">Transmembrane</keyword>
<evidence type="ECO:0000313" key="2">
    <source>
        <dbReference type="EMBL" id="KAF7634312.1"/>
    </source>
</evidence>
<keyword evidence="3" id="KW-1185">Reference proteome</keyword>
<proteinExistence type="predicted"/>
<keyword evidence="1" id="KW-0472">Membrane</keyword>
<comment type="caution">
    <text evidence="2">The sequence shown here is derived from an EMBL/GenBank/DDBJ whole genome shotgun (WGS) entry which is preliminary data.</text>
</comment>
<reference evidence="2" key="1">
    <citation type="journal article" date="2020" name="Ecol. Evol.">
        <title>Genome structure and content of the rice root-knot nematode (Meloidogyne graminicola).</title>
        <authorList>
            <person name="Phan N.T."/>
            <person name="Danchin E.G.J."/>
            <person name="Klopp C."/>
            <person name="Perfus-Barbeoch L."/>
            <person name="Kozlowski D.K."/>
            <person name="Koutsovoulos G.D."/>
            <person name="Lopez-Roques C."/>
            <person name="Bouchez O."/>
            <person name="Zahm M."/>
            <person name="Besnard G."/>
            <person name="Bellafiore S."/>
        </authorList>
    </citation>
    <scope>NUCLEOTIDE SEQUENCE</scope>
    <source>
        <strain evidence="2">VN-18</strain>
    </source>
</reference>
<keyword evidence="1" id="KW-1133">Transmembrane helix</keyword>
<feature type="transmembrane region" description="Helical" evidence="1">
    <location>
        <begin position="61"/>
        <end position="81"/>
    </location>
</feature>
<gene>
    <name evidence="2" type="ORF">Mgra_00006278</name>
</gene>
<dbReference type="AlphaFoldDB" id="A0A8S9ZM73"/>
<accession>A0A8S9ZM73</accession>
<dbReference type="Proteomes" id="UP000605970">
    <property type="component" value="Unassembled WGS sequence"/>
</dbReference>
<dbReference type="EMBL" id="JABEBT010000060">
    <property type="protein sequence ID" value="KAF7634312.1"/>
    <property type="molecule type" value="Genomic_DNA"/>
</dbReference>
<organism evidence="2 3">
    <name type="scientific">Meloidogyne graminicola</name>
    <dbReference type="NCBI Taxonomy" id="189291"/>
    <lineage>
        <taxon>Eukaryota</taxon>
        <taxon>Metazoa</taxon>
        <taxon>Ecdysozoa</taxon>
        <taxon>Nematoda</taxon>
        <taxon>Chromadorea</taxon>
        <taxon>Rhabditida</taxon>
        <taxon>Tylenchina</taxon>
        <taxon>Tylenchomorpha</taxon>
        <taxon>Tylenchoidea</taxon>
        <taxon>Meloidogynidae</taxon>
        <taxon>Meloidogyninae</taxon>
        <taxon>Meloidogyne</taxon>
    </lineage>
</organism>